<dbReference type="Proteomes" id="UP000397656">
    <property type="component" value="Chromosome 2"/>
</dbReference>
<evidence type="ECO:0000313" key="2">
    <source>
        <dbReference type="Proteomes" id="UP000397656"/>
    </source>
</evidence>
<sequence length="142" mass="14983">MAGGKAPELAQDADSPLHAAYADGTRTSLAAGRALRDAVCSCMASRLCCHRILLVLVLTCRDVASVEEGSGQTPVTTPEGLAGGPWSPADFDDAARQAALRPATLPDALKRYRIAQRQVPAGRLVSEQSIAFVTKLRRLPAM</sequence>
<evidence type="ECO:0008006" key="3">
    <source>
        <dbReference type="Google" id="ProtNLM"/>
    </source>
</evidence>
<protein>
    <recommendedName>
        <fullName evidence="3">SWIM-type domain-containing protein</fullName>
    </recommendedName>
</protein>
<name>A0A643FSA5_9BURK</name>
<dbReference type="EMBL" id="CP062804">
    <property type="protein sequence ID" value="QOT80625.1"/>
    <property type="molecule type" value="Genomic_DNA"/>
</dbReference>
<evidence type="ECO:0000313" key="1">
    <source>
        <dbReference type="EMBL" id="QOT80625.1"/>
    </source>
</evidence>
<dbReference type="GeneID" id="98404134"/>
<reference evidence="1 2" key="1">
    <citation type="submission" date="2020-10" db="EMBL/GenBank/DDBJ databases">
        <title>Complete genome sequence of Cupriavidus basilensis CCUG 49340T.</title>
        <authorList>
            <person name="Salva-Serra F."/>
            <person name="Donoso R.A."/>
            <person name="Cho K.H."/>
            <person name="Yoo J.A."/>
            <person name="Lee K."/>
            <person name="Yoon S.-H."/>
            <person name="Perez-Pantoja D."/>
            <person name="Moore E.R.B."/>
        </authorList>
    </citation>
    <scope>NUCLEOTIDE SEQUENCE [LARGE SCALE GENOMIC DNA]</scope>
    <source>
        <strain evidence="2">CCUG 49340</strain>
    </source>
</reference>
<organism evidence="1 2">
    <name type="scientific">Cupriavidus basilensis</name>
    <dbReference type="NCBI Taxonomy" id="68895"/>
    <lineage>
        <taxon>Bacteria</taxon>
        <taxon>Pseudomonadati</taxon>
        <taxon>Pseudomonadota</taxon>
        <taxon>Betaproteobacteria</taxon>
        <taxon>Burkholderiales</taxon>
        <taxon>Burkholderiaceae</taxon>
        <taxon>Cupriavidus</taxon>
    </lineage>
</organism>
<dbReference type="RefSeq" id="WP_150987013.1">
    <property type="nucleotide sequence ID" value="NZ_CP062804.1"/>
</dbReference>
<accession>A0A643FSA5</accession>
<gene>
    <name evidence="1" type="ORF">F7R26_024665</name>
</gene>
<dbReference type="AlphaFoldDB" id="A0A643FSA5"/>
<proteinExistence type="predicted"/>